<keyword evidence="2" id="KW-1185">Reference proteome</keyword>
<gene>
    <name evidence="1" type="ORF">FHW36_102405</name>
</gene>
<dbReference type="EMBL" id="VIWO01000002">
    <property type="protein sequence ID" value="TWF42644.1"/>
    <property type="molecule type" value="Genomic_DNA"/>
</dbReference>
<dbReference type="RefSeq" id="WP_145666527.1">
    <property type="nucleotide sequence ID" value="NZ_VIWO01000002.1"/>
</dbReference>
<comment type="caution">
    <text evidence="1">The sequence shown here is derived from an EMBL/GenBank/DDBJ whole genome shotgun (WGS) entry which is preliminary data.</text>
</comment>
<dbReference type="Proteomes" id="UP000320811">
    <property type="component" value="Unassembled WGS sequence"/>
</dbReference>
<dbReference type="OrthoDB" id="4845881at2"/>
<evidence type="ECO:0000313" key="1">
    <source>
        <dbReference type="EMBL" id="TWF42644.1"/>
    </source>
</evidence>
<organism evidence="1 2">
    <name type="scientific">Chitinophaga polysaccharea</name>
    <dbReference type="NCBI Taxonomy" id="1293035"/>
    <lineage>
        <taxon>Bacteria</taxon>
        <taxon>Pseudomonadati</taxon>
        <taxon>Bacteroidota</taxon>
        <taxon>Chitinophagia</taxon>
        <taxon>Chitinophagales</taxon>
        <taxon>Chitinophagaceae</taxon>
        <taxon>Chitinophaga</taxon>
    </lineage>
</organism>
<accession>A0A561PWZ3</accession>
<evidence type="ECO:0000313" key="2">
    <source>
        <dbReference type="Proteomes" id="UP000320811"/>
    </source>
</evidence>
<protein>
    <submittedName>
        <fullName evidence="1">Uncharacterized protein</fullName>
    </submittedName>
</protein>
<sequence>MSYLLIGNISALICNDCVEPLANARIRVYLPATHAPVTPQPNGIFNDMQPLSAREVLMKADRLLAETTLDEKGGFCLSWNEVHLFTEALELDLCLDQLPGKNGNRHPRNYHLSRLVLPWKRNSTGYVGAYAYVIPAALWQNIYSSAGAWLITGVVKPYFSAPGQPHLKVEAYNALSGRLLGIAHTDESGRYFLHFSGNQVGTGRPQAIISGRKNLGPDVYFKVYRNNHLLWAEDERMGLSRERRDIAPCSNINLIYKSSKVKRASDQIGNWFSEIITLKGTRKSKSDKFRLITQFSLL</sequence>
<reference evidence="1 2" key="1">
    <citation type="submission" date="2019-06" db="EMBL/GenBank/DDBJ databases">
        <title>Sorghum-associated microbial communities from plants grown in Nebraska, USA.</title>
        <authorList>
            <person name="Schachtman D."/>
        </authorList>
    </citation>
    <scope>NUCLEOTIDE SEQUENCE [LARGE SCALE GENOMIC DNA]</scope>
    <source>
        <strain evidence="1 2">1209</strain>
    </source>
</reference>
<dbReference type="AlphaFoldDB" id="A0A561PWZ3"/>
<name>A0A561PWZ3_9BACT</name>
<proteinExistence type="predicted"/>